<feature type="transmembrane region" description="Helical" evidence="11">
    <location>
        <begin position="216"/>
        <end position="236"/>
    </location>
</feature>
<name>A0ABN8SKB2_9CNID</name>
<protein>
    <recommendedName>
        <fullName evidence="12">G-protein coupled receptors family 1 profile domain-containing protein</fullName>
    </recommendedName>
</protein>
<feature type="transmembrane region" description="Helical" evidence="11">
    <location>
        <begin position="129"/>
        <end position="148"/>
    </location>
</feature>
<dbReference type="PROSITE" id="PS00237">
    <property type="entry name" value="G_PROTEIN_RECEP_F1_1"/>
    <property type="match status" value="1"/>
</dbReference>
<evidence type="ECO:0000256" key="6">
    <source>
        <dbReference type="ARBA" id="ARBA00023136"/>
    </source>
</evidence>
<sequence>MTGAYERIRIVNCAINVLLSYTAITLNTVTILALRKTSLSSPLKTLLLSLAVSDLGVGLLVQPLYVATFVMESEGNSSASYNFVINSYDMIVVFLCVASFLGVMALSVDRFLAIHLHLRYQAIVRHKRVVASVVSIWVLSAVISQTAIHIRHVTFLMFGTFSVICLISSAFFYYKIYVTVQRHANQIQVLQLQPRQGDNEMVEYTTRLKKAAIGTFYVYLVFLICNLPNTCILLIPRNLLQQSADLETILPLAETLVFLNSSLNPLIYCWKMRYIRQAIIAMLRKIYLGTQHSHSPNTAHTIN</sequence>
<feature type="transmembrane region" description="Helical" evidence="11">
    <location>
        <begin position="248"/>
        <end position="270"/>
    </location>
</feature>
<dbReference type="InterPro" id="IPR000276">
    <property type="entry name" value="GPCR_Rhodpsn"/>
</dbReference>
<evidence type="ECO:0000256" key="11">
    <source>
        <dbReference type="SAM" id="Phobius"/>
    </source>
</evidence>
<organism evidence="13 14">
    <name type="scientific">Porites evermanni</name>
    <dbReference type="NCBI Taxonomy" id="104178"/>
    <lineage>
        <taxon>Eukaryota</taxon>
        <taxon>Metazoa</taxon>
        <taxon>Cnidaria</taxon>
        <taxon>Anthozoa</taxon>
        <taxon>Hexacorallia</taxon>
        <taxon>Scleractinia</taxon>
        <taxon>Fungiina</taxon>
        <taxon>Poritidae</taxon>
        <taxon>Porites</taxon>
    </lineage>
</organism>
<keyword evidence="3 10" id="KW-0812">Transmembrane</keyword>
<dbReference type="CDD" id="cd00637">
    <property type="entry name" value="7tm_classA_rhodopsin-like"/>
    <property type="match status" value="1"/>
</dbReference>
<dbReference type="PANTHER" id="PTHR24246:SF27">
    <property type="entry name" value="ADENOSINE RECEPTOR, ISOFORM A"/>
    <property type="match status" value="1"/>
</dbReference>
<evidence type="ECO:0000256" key="1">
    <source>
        <dbReference type="ARBA" id="ARBA00004651"/>
    </source>
</evidence>
<feature type="transmembrane region" description="Helical" evidence="11">
    <location>
        <begin position="90"/>
        <end position="108"/>
    </location>
</feature>
<gene>
    <name evidence="13" type="ORF">PEVE_00021744</name>
</gene>
<evidence type="ECO:0000259" key="12">
    <source>
        <dbReference type="PROSITE" id="PS50262"/>
    </source>
</evidence>
<dbReference type="PANTHER" id="PTHR24246">
    <property type="entry name" value="OLFACTORY RECEPTOR AND ADENOSINE RECEPTOR"/>
    <property type="match status" value="1"/>
</dbReference>
<evidence type="ECO:0000256" key="7">
    <source>
        <dbReference type="ARBA" id="ARBA00023170"/>
    </source>
</evidence>
<comment type="similarity">
    <text evidence="10">Belongs to the G-protein coupled receptor 1 family.</text>
</comment>
<dbReference type="EMBL" id="CALNXI010002901">
    <property type="protein sequence ID" value="CAH3191349.1"/>
    <property type="molecule type" value="Genomic_DNA"/>
</dbReference>
<evidence type="ECO:0000256" key="9">
    <source>
        <dbReference type="ARBA" id="ARBA00023224"/>
    </source>
</evidence>
<evidence type="ECO:0000313" key="13">
    <source>
        <dbReference type="EMBL" id="CAH3191349.1"/>
    </source>
</evidence>
<feature type="transmembrane region" description="Helical" evidence="11">
    <location>
        <begin position="14"/>
        <end position="34"/>
    </location>
</feature>
<keyword evidence="2" id="KW-1003">Cell membrane</keyword>
<comment type="subcellular location">
    <subcellularLocation>
        <location evidence="1">Cell membrane</location>
        <topology evidence="1">Multi-pass membrane protein</topology>
    </subcellularLocation>
</comment>
<evidence type="ECO:0000256" key="10">
    <source>
        <dbReference type="RuleBase" id="RU000688"/>
    </source>
</evidence>
<dbReference type="PRINTS" id="PR00237">
    <property type="entry name" value="GPCRRHODOPSN"/>
</dbReference>
<keyword evidence="4 11" id="KW-1133">Transmembrane helix</keyword>
<evidence type="ECO:0000256" key="5">
    <source>
        <dbReference type="ARBA" id="ARBA00023040"/>
    </source>
</evidence>
<evidence type="ECO:0000256" key="8">
    <source>
        <dbReference type="ARBA" id="ARBA00023180"/>
    </source>
</evidence>
<evidence type="ECO:0000256" key="2">
    <source>
        <dbReference type="ARBA" id="ARBA00022475"/>
    </source>
</evidence>
<keyword evidence="6 11" id="KW-0472">Membrane</keyword>
<feature type="transmembrane region" description="Helical" evidence="11">
    <location>
        <begin position="154"/>
        <end position="174"/>
    </location>
</feature>
<feature type="domain" description="G-protein coupled receptors family 1 profile" evidence="12">
    <location>
        <begin position="26"/>
        <end position="268"/>
    </location>
</feature>
<dbReference type="Proteomes" id="UP001159427">
    <property type="component" value="Unassembled WGS sequence"/>
</dbReference>
<evidence type="ECO:0000256" key="4">
    <source>
        <dbReference type="ARBA" id="ARBA00022989"/>
    </source>
</evidence>
<comment type="caution">
    <text evidence="13">The sequence shown here is derived from an EMBL/GenBank/DDBJ whole genome shotgun (WGS) entry which is preliminary data.</text>
</comment>
<keyword evidence="9 10" id="KW-0807">Transducer</keyword>
<evidence type="ECO:0000256" key="3">
    <source>
        <dbReference type="ARBA" id="ARBA00022692"/>
    </source>
</evidence>
<dbReference type="Pfam" id="PF00001">
    <property type="entry name" value="7tm_1"/>
    <property type="match status" value="2"/>
</dbReference>
<accession>A0ABN8SKB2</accession>
<proteinExistence type="inferred from homology"/>
<evidence type="ECO:0000313" key="14">
    <source>
        <dbReference type="Proteomes" id="UP001159427"/>
    </source>
</evidence>
<dbReference type="PROSITE" id="PS50262">
    <property type="entry name" value="G_PROTEIN_RECEP_F1_2"/>
    <property type="match status" value="1"/>
</dbReference>
<keyword evidence="8" id="KW-0325">Glycoprotein</keyword>
<keyword evidence="5 10" id="KW-0297">G-protein coupled receptor</keyword>
<dbReference type="InterPro" id="IPR017452">
    <property type="entry name" value="GPCR_Rhodpsn_7TM"/>
</dbReference>
<keyword evidence="7 10" id="KW-0675">Receptor</keyword>
<dbReference type="Gene3D" id="1.20.1070.10">
    <property type="entry name" value="Rhodopsin 7-helix transmembrane proteins"/>
    <property type="match status" value="1"/>
</dbReference>
<dbReference type="SUPFAM" id="SSF81321">
    <property type="entry name" value="Family A G protein-coupled receptor-like"/>
    <property type="match status" value="1"/>
</dbReference>
<keyword evidence="14" id="KW-1185">Reference proteome</keyword>
<reference evidence="13 14" key="1">
    <citation type="submission" date="2022-05" db="EMBL/GenBank/DDBJ databases">
        <authorList>
            <consortium name="Genoscope - CEA"/>
            <person name="William W."/>
        </authorList>
    </citation>
    <scope>NUCLEOTIDE SEQUENCE [LARGE SCALE GENOMIC DNA]</scope>
</reference>